<keyword evidence="7 8" id="KW-0472">Membrane</keyword>
<comment type="subcellular location">
    <subcellularLocation>
        <location evidence="1">Cell membrane</location>
        <topology evidence="1">Multi-pass membrane protein</topology>
    </subcellularLocation>
</comment>
<dbReference type="STRING" id="224129.A0A1W4XC22"/>
<evidence type="ECO:0000256" key="1">
    <source>
        <dbReference type="ARBA" id="ARBA00004651"/>
    </source>
</evidence>
<evidence type="ECO:0000256" key="5">
    <source>
        <dbReference type="ARBA" id="ARBA00022692"/>
    </source>
</evidence>
<feature type="transmembrane region" description="Helical" evidence="8">
    <location>
        <begin position="358"/>
        <end position="380"/>
    </location>
</feature>
<dbReference type="OrthoDB" id="6133115at2759"/>
<evidence type="ECO:0000313" key="10">
    <source>
        <dbReference type="Proteomes" id="UP000192223"/>
    </source>
</evidence>
<feature type="transmembrane region" description="Helical" evidence="8">
    <location>
        <begin position="386"/>
        <end position="407"/>
    </location>
</feature>
<evidence type="ECO:0000256" key="7">
    <source>
        <dbReference type="ARBA" id="ARBA00023136"/>
    </source>
</evidence>
<reference evidence="11 12" key="1">
    <citation type="submission" date="2025-04" db="UniProtKB">
        <authorList>
            <consortium name="RefSeq"/>
        </authorList>
    </citation>
    <scope>IDENTIFICATION</scope>
    <source>
        <tissue evidence="11 12">Entire body</tissue>
    </source>
</reference>
<feature type="transmembrane region" description="Helical" evidence="8">
    <location>
        <begin position="255"/>
        <end position="279"/>
    </location>
</feature>
<evidence type="ECO:0000313" key="12">
    <source>
        <dbReference type="RefSeq" id="XP_018333570.1"/>
    </source>
</evidence>
<evidence type="ECO:0000256" key="3">
    <source>
        <dbReference type="ARBA" id="ARBA00022475"/>
    </source>
</evidence>
<feature type="transmembrane region" description="Helical" evidence="8">
    <location>
        <begin position="142"/>
        <end position="167"/>
    </location>
</feature>
<keyword evidence="3" id="KW-1003">Cell membrane</keyword>
<feature type="domain" description="Major facilitator superfamily (MFS) profile" evidence="9">
    <location>
        <begin position="1"/>
        <end position="412"/>
    </location>
</feature>
<keyword evidence="4" id="KW-0762">Sugar transport</keyword>
<dbReference type="GO" id="GO:0005886">
    <property type="term" value="C:plasma membrane"/>
    <property type="evidence" value="ECO:0007669"/>
    <property type="project" value="UniProtKB-SubCell"/>
</dbReference>
<name>A0A1W4XC22_AGRPL</name>
<proteinExistence type="predicted"/>
<evidence type="ECO:0000256" key="2">
    <source>
        <dbReference type="ARBA" id="ARBA00022448"/>
    </source>
</evidence>
<evidence type="ECO:0000256" key="6">
    <source>
        <dbReference type="ARBA" id="ARBA00022989"/>
    </source>
</evidence>
<dbReference type="GO" id="GO:0022857">
    <property type="term" value="F:transmembrane transporter activity"/>
    <property type="evidence" value="ECO:0007669"/>
    <property type="project" value="InterPro"/>
</dbReference>
<feature type="transmembrane region" description="Helical" evidence="8">
    <location>
        <begin position="27"/>
        <end position="48"/>
    </location>
</feature>
<evidence type="ECO:0000313" key="11">
    <source>
        <dbReference type="RefSeq" id="XP_018333569.1"/>
    </source>
</evidence>
<dbReference type="PANTHER" id="PTHR48021">
    <property type="match status" value="1"/>
</dbReference>
<keyword evidence="6 8" id="KW-1133">Transmembrane helix</keyword>
<evidence type="ECO:0000256" key="4">
    <source>
        <dbReference type="ARBA" id="ARBA00022597"/>
    </source>
</evidence>
<evidence type="ECO:0000313" key="13">
    <source>
        <dbReference type="RefSeq" id="XP_025832887.1"/>
    </source>
</evidence>
<dbReference type="SUPFAM" id="SSF103473">
    <property type="entry name" value="MFS general substrate transporter"/>
    <property type="match status" value="1"/>
</dbReference>
<feature type="transmembrane region" description="Helical" evidence="8">
    <location>
        <begin position="320"/>
        <end position="346"/>
    </location>
</feature>
<dbReference type="AlphaFoldDB" id="A0A1W4XC22"/>
<sequence length="429" mass="48124">MSGGWTSPTIPKLISNTSYIPMTFEEASWFTVLHPLGSLVSPIFLMMANRIGRKLALLFIPIPQFLSWLIIAFSTTSVHLYISRIVAGVSDASLFTFLPIYLSEITEPKVRGRWSCSLMVLLYFGQVVINATGSYLGIRTTAWVAAALSLVGFLIILLVPESPYFLLMRGRKEEAEKSLKFLRWRNDVGKEITQISSDVQRQLTERGRLRDLFIIKSNLRALLICMKIRLSQQMSGMVAFIFYSQTIFKEAGGDIHQSISSIIFMSLMTIMSCLGASFIDKFGRKPLFIGSTLECGTSLLILSVYFYVKEYTSINVDSFNWIPLIGMLLFVLGSGFGLNIVPTVLLGEMFPVSVKEKALCILTCFFGLCVMLVAKLFQILLQTTGLFGTFLLFCICCYVSAITNYFVLIETKGKTLEDIQQELKGSYLR</sequence>
<keyword evidence="2" id="KW-0813">Transport</keyword>
<dbReference type="PROSITE" id="PS50850">
    <property type="entry name" value="MFS"/>
    <property type="match status" value="1"/>
</dbReference>
<dbReference type="InterPro" id="IPR020846">
    <property type="entry name" value="MFS_dom"/>
</dbReference>
<dbReference type="InterPro" id="IPR036259">
    <property type="entry name" value="MFS_trans_sf"/>
</dbReference>
<evidence type="ECO:0000259" key="9">
    <source>
        <dbReference type="PROSITE" id="PS50850"/>
    </source>
</evidence>
<dbReference type="Gene3D" id="1.20.1250.20">
    <property type="entry name" value="MFS general substrate transporter like domains"/>
    <property type="match status" value="1"/>
</dbReference>
<dbReference type="Proteomes" id="UP000192223">
    <property type="component" value="Unplaced"/>
</dbReference>
<dbReference type="InterPro" id="IPR005828">
    <property type="entry name" value="MFS_sugar_transport-like"/>
</dbReference>
<dbReference type="Pfam" id="PF00083">
    <property type="entry name" value="Sugar_tr"/>
    <property type="match status" value="1"/>
</dbReference>
<dbReference type="KEGG" id="apln:108742756"/>
<keyword evidence="10" id="KW-1185">Reference proteome</keyword>
<feature type="transmembrane region" description="Helical" evidence="8">
    <location>
        <begin position="219"/>
        <end position="243"/>
    </location>
</feature>
<dbReference type="RefSeq" id="XP_025832887.1">
    <property type="nucleotide sequence ID" value="XM_025977102.1"/>
</dbReference>
<accession>A0A1W4XC22</accession>
<feature type="transmembrane region" description="Helical" evidence="8">
    <location>
        <begin position="81"/>
        <end position="102"/>
    </location>
</feature>
<feature type="transmembrane region" description="Helical" evidence="8">
    <location>
        <begin position="114"/>
        <end position="136"/>
    </location>
</feature>
<dbReference type="FunFam" id="1.20.1250.20:FF:000218">
    <property type="entry name" value="facilitated trehalose transporter Tret1"/>
    <property type="match status" value="1"/>
</dbReference>
<dbReference type="InterPro" id="IPR050549">
    <property type="entry name" value="MFS_Trehalose_Transporter"/>
</dbReference>
<feature type="transmembrane region" description="Helical" evidence="8">
    <location>
        <begin position="286"/>
        <end position="308"/>
    </location>
</feature>
<dbReference type="GeneID" id="108742756"/>
<evidence type="ECO:0000256" key="8">
    <source>
        <dbReference type="SAM" id="Phobius"/>
    </source>
</evidence>
<protein>
    <submittedName>
        <fullName evidence="11 12">Facilitated trehalose transporter Tret1-like</fullName>
    </submittedName>
</protein>
<dbReference type="RefSeq" id="XP_018333570.1">
    <property type="nucleotide sequence ID" value="XM_018478068.1"/>
</dbReference>
<gene>
    <name evidence="11 12 13" type="primary">LOC108742756</name>
</gene>
<feature type="transmembrane region" description="Helical" evidence="8">
    <location>
        <begin position="55"/>
        <end position="75"/>
    </location>
</feature>
<dbReference type="RefSeq" id="XP_018333569.1">
    <property type="nucleotide sequence ID" value="XM_018478067.2"/>
</dbReference>
<dbReference type="PANTHER" id="PTHR48021:SF46">
    <property type="entry name" value="MAJOR FACILITATOR SUPERFAMILY (MFS) PROFILE DOMAIN-CONTAINING PROTEIN"/>
    <property type="match status" value="1"/>
</dbReference>
<keyword evidence="5 8" id="KW-0812">Transmembrane</keyword>
<organism evidence="10 11">
    <name type="scientific">Agrilus planipennis</name>
    <name type="common">Emerald ash borer</name>
    <name type="synonym">Agrilus marcopoli</name>
    <dbReference type="NCBI Taxonomy" id="224129"/>
    <lineage>
        <taxon>Eukaryota</taxon>
        <taxon>Metazoa</taxon>
        <taxon>Ecdysozoa</taxon>
        <taxon>Arthropoda</taxon>
        <taxon>Hexapoda</taxon>
        <taxon>Insecta</taxon>
        <taxon>Pterygota</taxon>
        <taxon>Neoptera</taxon>
        <taxon>Endopterygota</taxon>
        <taxon>Coleoptera</taxon>
        <taxon>Polyphaga</taxon>
        <taxon>Elateriformia</taxon>
        <taxon>Buprestoidea</taxon>
        <taxon>Buprestidae</taxon>
        <taxon>Agrilinae</taxon>
        <taxon>Agrilus</taxon>
    </lineage>
</organism>